<evidence type="ECO:0000313" key="5">
    <source>
        <dbReference type="EMBL" id="RGQ55000.1"/>
    </source>
</evidence>
<reference evidence="7 8" key="1">
    <citation type="submission" date="2018-08" db="EMBL/GenBank/DDBJ databases">
        <title>A genome reference for cultivated species of the human gut microbiota.</title>
        <authorList>
            <person name="Zou Y."/>
            <person name="Xue W."/>
            <person name="Luo G."/>
        </authorList>
    </citation>
    <scope>NUCLEOTIDE SEQUENCE [LARGE SCALE GENOMIC DNA]</scope>
    <source>
        <strain evidence="5 10">AF28-11</strain>
        <strain evidence="6 9">AM29-12AC</strain>
        <strain evidence="4 7">TF08-13</strain>
        <strain evidence="3 8">TM10-17</strain>
    </source>
</reference>
<comment type="caution">
    <text evidence="3">The sequence shown here is derived from an EMBL/GenBank/DDBJ whole genome shotgun (WGS) entry which is preliminary data.</text>
</comment>
<dbReference type="EMBL" id="QRTH01000001">
    <property type="protein sequence ID" value="RGQ55000.1"/>
    <property type="molecule type" value="Genomic_DNA"/>
</dbReference>
<name>A0A374MY11_BACUN</name>
<evidence type="ECO:0000256" key="1">
    <source>
        <dbReference type="SAM" id="Coils"/>
    </source>
</evidence>
<keyword evidence="1" id="KW-0175">Coiled coil</keyword>
<dbReference type="Proteomes" id="UP000283601">
    <property type="component" value="Unassembled WGS sequence"/>
</dbReference>
<dbReference type="EMBL" id="QSJZ01000022">
    <property type="protein sequence ID" value="RHE19615.1"/>
    <property type="molecule type" value="Genomic_DNA"/>
</dbReference>
<dbReference type="RefSeq" id="WP_115485124.1">
    <property type="nucleotide sequence ID" value="NZ_JADNOX010000011.1"/>
</dbReference>
<evidence type="ECO:0000313" key="7">
    <source>
        <dbReference type="Proteomes" id="UP000260795"/>
    </source>
</evidence>
<organism evidence="3 8">
    <name type="scientific">Bacteroides uniformis</name>
    <dbReference type="NCBI Taxonomy" id="820"/>
    <lineage>
        <taxon>Bacteria</taxon>
        <taxon>Pseudomonadati</taxon>
        <taxon>Bacteroidota</taxon>
        <taxon>Bacteroidia</taxon>
        <taxon>Bacteroidales</taxon>
        <taxon>Bacteroidaceae</taxon>
        <taxon>Bacteroides</taxon>
    </lineage>
</organism>
<sequence length="354" mass="42144">MQKTITTLIPQYGELNRICKDWIVSHTFSFEKQKFIVDFYSKWSDIKAFEQAILELVLHTPPEPCTLLLKSLKKEVKEYIRLYESYRLLHDEVIIRVCYQYADRYKETIKEEMEVVNRLRKPMNEANNRYDSIGYREHTPEEEKLAEREYERCKAEYEREKAQLEHLYEQQTLLWKEARQYMKNRCDDIYLLSVHFMGILTKYVPDEESQPNEADRQSRTDSQPEAETTTASTTATTAGLPEYFSMKLISLIHEVCAGEQFEDITAPDFYACMNLHPCQCVLKIKPREKIRVCYLISLMREQLPGQDKDKWKEAILKHLDIDEDYYKSKYREPVSDLPSIPNQKFAKEMDGIFR</sequence>
<dbReference type="EMBL" id="QSOF01000011">
    <property type="protein sequence ID" value="RGI76258.1"/>
    <property type="molecule type" value="Genomic_DNA"/>
</dbReference>
<evidence type="ECO:0000313" key="8">
    <source>
        <dbReference type="Proteomes" id="UP000263754"/>
    </source>
</evidence>
<evidence type="ECO:0000313" key="9">
    <source>
        <dbReference type="Proteomes" id="UP000283601"/>
    </source>
</evidence>
<proteinExistence type="predicted"/>
<feature type="compositionally biased region" description="Low complexity" evidence="2">
    <location>
        <begin position="225"/>
        <end position="234"/>
    </location>
</feature>
<feature type="region of interest" description="Disordered" evidence="2">
    <location>
        <begin position="206"/>
        <end position="234"/>
    </location>
</feature>
<dbReference type="AlphaFoldDB" id="A0A374MY11"/>
<gene>
    <name evidence="6" type="ORF">DW758_18405</name>
    <name evidence="5" type="ORF">DWY92_03425</name>
    <name evidence="4" type="ORF">DXC80_05525</name>
    <name evidence="3" type="ORF">DXD90_09650</name>
</gene>
<evidence type="ECO:0000313" key="4">
    <source>
        <dbReference type="EMBL" id="RGL15722.1"/>
    </source>
</evidence>
<dbReference type="Proteomes" id="UP000283680">
    <property type="component" value="Unassembled WGS sequence"/>
</dbReference>
<dbReference type="Proteomes" id="UP000260795">
    <property type="component" value="Unassembled WGS sequence"/>
</dbReference>
<dbReference type="EMBL" id="QSRK01000006">
    <property type="protein sequence ID" value="RGL15722.1"/>
    <property type="molecule type" value="Genomic_DNA"/>
</dbReference>
<evidence type="ECO:0000313" key="10">
    <source>
        <dbReference type="Proteomes" id="UP000283680"/>
    </source>
</evidence>
<dbReference type="Proteomes" id="UP000263754">
    <property type="component" value="Unassembled WGS sequence"/>
</dbReference>
<evidence type="ECO:0000313" key="6">
    <source>
        <dbReference type="EMBL" id="RHE19615.1"/>
    </source>
</evidence>
<protein>
    <submittedName>
        <fullName evidence="3">Uncharacterized protein</fullName>
    </submittedName>
</protein>
<evidence type="ECO:0000313" key="3">
    <source>
        <dbReference type="EMBL" id="RGI76258.1"/>
    </source>
</evidence>
<feature type="coiled-coil region" evidence="1">
    <location>
        <begin position="143"/>
        <end position="174"/>
    </location>
</feature>
<accession>A0A374MY11</accession>
<evidence type="ECO:0000256" key="2">
    <source>
        <dbReference type="SAM" id="MobiDB-lite"/>
    </source>
</evidence>